<sequence length="576" mass="62371">MFYEKTVINFVLLVSLLSCVPTLSSPCPRSEIPLTVSTILGTVTGTTLENGAKRFTLPFAEPPLGPLRFSNPQPLQTFPEDYDGSTTKPSCYQGDLGARGGNPPSEDCLYYNVYVPSTAQVGDSLPVMVWIHGGSFISGSSTAFGLDGSNLANSQNLIVISLQYRLGVFGFFQSQGLVDEMEGGGVGQDRVSGNQALRDVVEALQVICSTVQDFGGDIDRVTLFGQSSGAHMIRSLLETPSASNLFRNAILHSDTANYGDSTSDQSNALGAYVMDQLGCYDLGCLRNQSSEDLLQASYSAYSSLPASDGSYPQGEPWRPVKGSYLTGDVDSPFGGFSKPMILSTVRNEAGSLIGSNFAATTPGSSLIYYKDDQGGASDYGFSFPMLAEGIFNQGRGLTLSEQPCYSTQNDTQTSDSLREALESLATDGLWRCSNQFSALLFDQPQIYLSQTDLAITYPSNSEIDYCQTDRHVCHEDDILTVFGTSTSMDQAQASMSKEIQVRWANFARVQDPNAKGYPTWPSVRSTKVGGYEGEQLDLLHFGSTEDGGSTLEQSQRPQQCGQVWGRLVQFDWQIYG</sequence>
<gene>
    <name evidence="1" type="ORF">IE53DRAFT_379600</name>
</gene>
<evidence type="ECO:0000313" key="2">
    <source>
        <dbReference type="Proteomes" id="UP000245626"/>
    </source>
</evidence>
<proteinExistence type="predicted"/>
<keyword evidence="2" id="KW-1185">Reference proteome</keyword>
<evidence type="ECO:0000313" key="1">
    <source>
        <dbReference type="EMBL" id="PWN50623.1"/>
    </source>
</evidence>
<accession>A0ACD0NXR7</accession>
<reference evidence="1 2" key="1">
    <citation type="journal article" date="2018" name="Mol. Biol. Evol.">
        <title>Broad Genomic Sampling Reveals a Smut Pathogenic Ancestry of the Fungal Clade Ustilaginomycotina.</title>
        <authorList>
            <person name="Kijpornyongpan T."/>
            <person name="Mondo S.J."/>
            <person name="Barry K."/>
            <person name="Sandor L."/>
            <person name="Lee J."/>
            <person name="Lipzen A."/>
            <person name="Pangilinan J."/>
            <person name="LaButti K."/>
            <person name="Hainaut M."/>
            <person name="Henrissat B."/>
            <person name="Grigoriev I.V."/>
            <person name="Spatafora J.W."/>
            <person name="Aime M.C."/>
        </authorList>
    </citation>
    <scope>NUCLEOTIDE SEQUENCE [LARGE SCALE GENOMIC DNA]</scope>
    <source>
        <strain evidence="1 2">SA 807</strain>
    </source>
</reference>
<organism evidence="1 2">
    <name type="scientific">Violaceomyces palustris</name>
    <dbReference type="NCBI Taxonomy" id="1673888"/>
    <lineage>
        <taxon>Eukaryota</taxon>
        <taxon>Fungi</taxon>
        <taxon>Dikarya</taxon>
        <taxon>Basidiomycota</taxon>
        <taxon>Ustilaginomycotina</taxon>
        <taxon>Ustilaginomycetes</taxon>
        <taxon>Violaceomycetales</taxon>
        <taxon>Violaceomycetaceae</taxon>
        <taxon>Violaceomyces</taxon>
    </lineage>
</organism>
<dbReference type="EMBL" id="KZ819913">
    <property type="protein sequence ID" value="PWN50623.1"/>
    <property type="molecule type" value="Genomic_DNA"/>
</dbReference>
<name>A0ACD0NXR7_9BASI</name>
<protein>
    <submittedName>
        <fullName evidence="1">Alpha/beta-hydrolase</fullName>
    </submittedName>
</protein>
<dbReference type="Proteomes" id="UP000245626">
    <property type="component" value="Unassembled WGS sequence"/>
</dbReference>